<proteinExistence type="predicted"/>
<keyword evidence="3" id="KW-1185">Reference proteome</keyword>
<organism evidence="2 3">
    <name type="scientific">Symbiodinium microadriaticum</name>
    <name type="common">Dinoflagellate</name>
    <name type="synonym">Zooxanthella microadriatica</name>
    <dbReference type="NCBI Taxonomy" id="2951"/>
    <lineage>
        <taxon>Eukaryota</taxon>
        <taxon>Sar</taxon>
        <taxon>Alveolata</taxon>
        <taxon>Dinophyceae</taxon>
        <taxon>Suessiales</taxon>
        <taxon>Symbiodiniaceae</taxon>
        <taxon>Symbiodinium</taxon>
    </lineage>
</organism>
<keyword evidence="1" id="KW-0812">Transmembrane</keyword>
<reference evidence="2 3" key="1">
    <citation type="submission" date="2016-02" db="EMBL/GenBank/DDBJ databases">
        <title>Genome analysis of coral dinoflagellate symbionts highlights evolutionary adaptations to a symbiotic lifestyle.</title>
        <authorList>
            <person name="Aranda M."/>
            <person name="Li Y."/>
            <person name="Liew Y.J."/>
            <person name="Baumgarten S."/>
            <person name="Simakov O."/>
            <person name="Wilson M."/>
            <person name="Piel J."/>
            <person name="Ashoor H."/>
            <person name="Bougouffa S."/>
            <person name="Bajic V.B."/>
            <person name="Ryu T."/>
            <person name="Ravasi T."/>
            <person name="Bayer T."/>
            <person name="Micklem G."/>
            <person name="Kim H."/>
            <person name="Bhak J."/>
            <person name="Lajeunesse T.C."/>
            <person name="Voolstra C.R."/>
        </authorList>
    </citation>
    <scope>NUCLEOTIDE SEQUENCE [LARGE SCALE GENOMIC DNA]</scope>
    <source>
        <strain evidence="2 3">CCMP2467</strain>
    </source>
</reference>
<name>A0A1Q9DVF5_SYMMI</name>
<comment type="caution">
    <text evidence="2">The sequence shown here is derived from an EMBL/GenBank/DDBJ whole genome shotgun (WGS) entry which is preliminary data.</text>
</comment>
<gene>
    <name evidence="2" type="ORF">AK812_SmicGene18313</name>
</gene>
<evidence type="ECO:0000256" key="1">
    <source>
        <dbReference type="SAM" id="Phobius"/>
    </source>
</evidence>
<accession>A0A1Q9DVF5</accession>
<feature type="transmembrane region" description="Helical" evidence="1">
    <location>
        <begin position="12"/>
        <end position="39"/>
    </location>
</feature>
<keyword evidence="1" id="KW-1133">Transmembrane helix</keyword>
<dbReference type="EMBL" id="LSRX01000372">
    <property type="protein sequence ID" value="OLP99159.1"/>
    <property type="molecule type" value="Genomic_DNA"/>
</dbReference>
<feature type="transmembrane region" description="Helical" evidence="1">
    <location>
        <begin position="51"/>
        <end position="72"/>
    </location>
</feature>
<evidence type="ECO:0000313" key="2">
    <source>
        <dbReference type="EMBL" id="OLP99159.1"/>
    </source>
</evidence>
<sequence length="73" mass="8018">MVRWLTTCAERLCGSCAQIICPPVIICFLGGSYLFQFILAKLDTMLVDLLVVAWLLGCLVAWLPSCLVGWLVG</sequence>
<dbReference type="AlphaFoldDB" id="A0A1Q9DVF5"/>
<evidence type="ECO:0000313" key="3">
    <source>
        <dbReference type="Proteomes" id="UP000186817"/>
    </source>
</evidence>
<protein>
    <submittedName>
        <fullName evidence="2">Uncharacterized protein</fullName>
    </submittedName>
</protein>
<dbReference type="Proteomes" id="UP000186817">
    <property type="component" value="Unassembled WGS sequence"/>
</dbReference>
<keyword evidence="1" id="KW-0472">Membrane</keyword>